<evidence type="ECO:0000313" key="2">
    <source>
        <dbReference type="RefSeq" id="XP_073919236.1"/>
    </source>
</evidence>
<gene>
    <name evidence="2" type="primary">Glod5</name>
</gene>
<dbReference type="Proteomes" id="UP001732720">
    <property type="component" value="Chromosome X"/>
</dbReference>
<keyword evidence="1" id="KW-1185">Reference proteome</keyword>
<dbReference type="RefSeq" id="XP_073919236.1">
    <property type="nucleotide sequence ID" value="XM_074063135.1"/>
</dbReference>
<proteinExistence type="predicted"/>
<name>A0AC58LQ10_CASCN</name>
<accession>A0AC58LQ10</accession>
<evidence type="ECO:0000313" key="1">
    <source>
        <dbReference type="Proteomes" id="UP001732720"/>
    </source>
</evidence>
<protein>
    <submittedName>
        <fullName evidence="2">Glyoxalase domain-containing protein 5 isoform X1</fullName>
    </submittedName>
</protein>
<sequence>MARIHEKRARGLSQRLGAGALTYPTMLPSKLPVRVCVAGLPRVSHGGRAVRPLSACLIHRLDHIVMTVKSIKDTTAFYSKILGMEVTTFKGDRKALCFGEQKFNLHEVGKEFEPKASHPVPGSLDICLITEAPLDEVIARLKACDVPIEEGPVPRTGATGPIMSIYFRDPDRNLIEVSNYISS</sequence>
<reference evidence="2" key="1">
    <citation type="submission" date="2025-08" db="UniProtKB">
        <authorList>
            <consortium name="RefSeq"/>
        </authorList>
    </citation>
    <scope>IDENTIFICATION</scope>
</reference>
<organism evidence="1 2">
    <name type="scientific">Castor canadensis</name>
    <name type="common">American beaver</name>
    <dbReference type="NCBI Taxonomy" id="51338"/>
    <lineage>
        <taxon>Eukaryota</taxon>
        <taxon>Metazoa</taxon>
        <taxon>Chordata</taxon>
        <taxon>Craniata</taxon>
        <taxon>Vertebrata</taxon>
        <taxon>Euteleostomi</taxon>
        <taxon>Mammalia</taxon>
        <taxon>Eutheria</taxon>
        <taxon>Euarchontoglires</taxon>
        <taxon>Glires</taxon>
        <taxon>Rodentia</taxon>
        <taxon>Castorimorpha</taxon>
        <taxon>Castoridae</taxon>
        <taxon>Castor</taxon>
    </lineage>
</organism>